<gene>
    <name evidence="1" type="ORF">DCAF_LOCUS9410</name>
</gene>
<proteinExistence type="predicted"/>
<name>A0AAV1RGC7_9ROSI</name>
<sequence length="82" mass="9163">MSSEKRRSVGGVVVVASTAWWEADSKGKREWARSGSGSDTGLVRWNGCGSVWVGRVVGRFWVVDPSRWEFVLEAVMFDELDL</sequence>
<organism evidence="1 2">
    <name type="scientific">Dovyalis caffra</name>
    <dbReference type="NCBI Taxonomy" id="77055"/>
    <lineage>
        <taxon>Eukaryota</taxon>
        <taxon>Viridiplantae</taxon>
        <taxon>Streptophyta</taxon>
        <taxon>Embryophyta</taxon>
        <taxon>Tracheophyta</taxon>
        <taxon>Spermatophyta</taxon>
        <taxon>Magnoliopsida</taxon>
        <taxon>eudicotyledons</taxon>
        <taxon>Gunneridae</taxon>
        <taxon>Pentapetalae</taxon>
        <taxon>rosids</taxon>
        <taxon>fabids</taxon>
        <taxon>Malpighiales</taxon>
        <taxon>Salicaceae</taxon>
        <taxon>Flacourtieae</taxon>
        <taxon>Dovyalis</taxon>
    </lineage>
</organism>
<comment type="caution">
    <text evidence="1">The sequence shown here is derived from an EMBL/GenBank/DDBJ whole genome shotgun (WGS) entry which is preliminary data.</text>
</comment>
<dbReference type="EMBL" id="CAWUPB010000913">
    <property type="protein sequence ID" value="CAK7333285.1"/>
    <property type="molecule type" value="Genomic_DNA"/>
</dbReference>
<dbReference type="AlphaFoldDB" id="A0AAV1RGC7"/>
<dbReference type="Proteomes" id="UP001314170">
    <property type="component" value="Unassembled WGS sequence"/>
</dbReference>
<evidence type="ECO:0000313" key="2">
    <source>
        <dbReference type="Proteomes" id="UP001314170"/>
    </source>
</evidence>
<keyword evidence="2" id="KW-1185">Reference proteome</keyword>
<reference evidence="1 2" key="1">
    <citation type="submission" date="2024-01" db="EMBL/GenBank/DDBJ databases">
        <authorList>
            <person name="Waweru B."/>
        </authorList>
    </citation>
    <scope>NUCLEOTIDE SEQUENCE [LARGE SCALE GENOMIC DNA]</scope>
</reference>
<accession>A0AAV1RGC7</accession>
<evidence type="ECO:0000313" key="1">
    <source>
        <dbReference type="EMBL" id="CAK7333285.1"/>
    </source>
</evidence>
<protein>
    <submittedName>
        <fullName evidence="1">Uncharacterized protein</fullName>
    </submittedName>
</protein>